<dbReference type="AlphaFoldDB" id="A0A1H7J5B2"/>
<dbReference type="Proteomes" id="UP000199120">
    <property type="component" value="Unassembled WGS sequence"/>
</dbReference>
<feature type="transmembrane region" description="Helical" evidence="1">
    <location>
        <begin position="90"/>
        <end position="114"/>
    </location>
</feature>
<organism evidence="2 3">
    <name type="scientific">Paraburkholderia caballeronis</name>
    <dbReference type="NCBI Taxonomy" id="416943"/>
    <lineage>
        <taxon>Bacteria</taxon>
        <taxon>Pseudomonadati</taxon>
        <taxon>Pseudomonadota</taxon>
        <taxon>Betaproteobacteria</taxon>
        <taxon>Burkholderiales</taxon>
        <taxon>Burkholderiaceae</taxon>
        <taxon>Paraburkholderia</taxon>
    </lineage>
</organism>
<keyword evidence="1" id="KW-1133">Transmembrane helix</keyword>
<keyword evidence="1" id="KW-0812">Transmembrane</keyword>
<dbReference type="RefSeq" id="WP_090544207.1">
    <property type="nucleotide sequence ID" value="NZ_FNSR01000001.1"/>
</dbReference>
<evidence type="ECO:0000313" key="2">
    <source>
        <dbReference type="EMBL" id="SEK69963.1"/>
    </source>
</evidence>
<feature type="transmembrane region" description="Helical" evidence="1">
    <location>
        <begin position="48"/>
        <end position="69"/>
    </location>
</feature>
<evidence type="ECO:0000256" key="1">
    <source>
        <dbReference type="SAM" id="Phobius"/>
    </source>
</evidence>
<protein>
    <submittedName>
        <fullName evidence="2">Cytochrome c oxidase subunit 2</fullName>
    </submittedName>
</protein>
<reference evidence="3" key="1">
    <citation type="submission" date="2016-10" db="EMBL/GenBank/DDBJ databases">
        <authorList>
            <person name="Varghese N."/>
            <person name="Submissions S."/>
        </authorList>
    </citation>
    <scope>NUCLEOTIDE SEQUENCE [LARGE SCALE GENOMIC DNA]</scope>
    <source>
        <strain evidence="3">LMG 26416</strain>
    </source>
</reference>
<sequence length="130" mass="13150">MKRRAAVLPATAATLAAASCAGRADTRLADSLPDDGPVAQPVRALDSGLAALGVLVCIVIAALLAIALMHRRPASDADDGARTANAIVGIGTVISTVLLFGALVAMLRVLAAIAQPPQRAAFMLRVTSND</sequence>
<evidence type="ECO:0000313" key="3">
    <source>
        <dbReference type="Proteomes" id="UP000199120"/>
    </source>
</evidence>
<proteinExistence type="predicted"/>
<keyword evidence="1" id="KW-0472">Membrane</keyword>
<dbReference type="EMBL" id="FOAJ01000003">
    <property type="protein sequence ID" value="SEK69963.1"/>
    <property type="molecule type" value="Genomic_DNA"/>
</dbReference>
<dbReference type="PROSITE" id="PS51257">
    <property type="entry name" value="PROKAR_LIPOPROTEIN"/>
    <property type="match status" value="1"/>
</dbReference>
<keyword evidence="3" id="KW-1185">Reference proteome</keyword>
<accession>A0A1H7J5B2</accession>
<gene>
    <name evidence="2" type="ORF">SAMN05192542_103150</name>
</gene>
<name>A0A1H7J5B2_9BURK</name>